<organism evidence="1">
    <name type="scientific">Lepeophtheirus salmonis</name>
    <name type="common">Salmon louse</name>
    <name type="synonym">Caligus salmonis</name>
    <dbReference type="NCBI Taxonomy" id="72036"/>
    <lineage>
        <taxon>Eukaryota</taxon>
        <taxon>Metazoa</taxon>
        <taxon>Ecdysozoa</taxon>
        <taxon>Arthropoda</taxon>
        <taxon>Crustacea</taxon>
        <taxon>Multicrustacea</taxon>
        <taxon>Hexanauplia</taxon>
        <taxon>Copepoda</taxon>
        <taxon>Siphonostomatoida</taxon>
        <taxon>Caligidae</taxon>
        <taxon>Lepeophtheirus</taxon>
    </lineage>
</organism>
<proteinExistence type="predicted"/>
<reference evidence="1" key="1">
    <citation type="submission" date="2014-05" db="EMBL/GenBank/DDBJ databases">
        <authorList>
            <person name="Chronopoulou M."/>
        </authorList>
    </citation>
    <scope>NUCLEOTIDE SEQUENCE</scope>
    <source>
        <tissue evidence="1">Whole organism</tissue>
    </source>
</reference>
<dbReference type="AlphaFoldDB" id="A0A0K2U745"/>
<dbReference type="EMBL" id="HACA01016185">
    <property type="protein sequence ID" value="CDW33546.1"/>
    <property type="molecule type" value="Transcribed_RNA"/>
</dbReference>
<name>A0A0K2U745_LEPSM</name>
<evidence type="ECO:0000313" key="1">
    <source>
        <dbReference type="EMBL" id="CDW33546.1"/>
    </source>
</evidence>
<protein>
    <submittedName>
        <fullName evidence="1">Uncharacterized protein</fullName>
    </submittedName>
</protein>
<accession>A0A0K2U745</accession>
<sequence length="55" mass="6595">MKYQWSQNTHKSNRVNKLCPVYFLLRSKSKREMLCSSLFWLTRKDGRACLETVLV</sequence>